<evidence type="ECO:0000259" key="2">
    <source>
        <dbReference type="Pfam" id="PF03522"/>
    </source>
</evidence>
<proteinExistence type="predicted"/>
<feature type="domain" description="SLC12A transporter C-terminal" evidence="2">
    <location>
        <begin position="6"/>
        <end position="74"/>
    </location>
</feature>
<evidence type="ECO:0000313" key="4">
    <source>
        <dbReference type="Proteomes" id="UP000091820"/>
    </source>
</evidence>
<dbReference type="AlphaFoldDB" id="A0A1A9WNK8"/>
<reference evidence="4" key="1">
    <citation type="submission" date="2014-03" db="EMBL/GenBank/DDBJ databases">
        <authorList>
            <person name="Aksoy S."/>
            <person name="Warren W."/>
            <person name="Wilson R.K."/>
        </authorList>
    </citation>
    <scope>NUCLEOTIDE SEQUENCE [LARGE SCALE GENOMIC DNA]</scope>
    <source>
        <strain evidence="4">IAEA</strain>
    </source>
</reference>
<dbReference type="GO" id="GO:0006811">
    <property type="term" value="P:monoatomic ion transport"/>
    <property type="evidence" value="ECO:0007669"/>
    <property type="project" value="InterPro"/>
</dbReference>
<dbReference type="InterPro" id="IPR018491">
    <property type="entry name" value="SLC12_C"/>
</dbReference>
<dbReference type="GO" id="GO:0016020">
    <property type="term" value="C:membrane"/>
    <property type="evidence" value="ECO:0007669"/>
    <property type="project" value="InterPro"/>
</dbReference>
<accession>A0A1A9WNK8</accession>
<feature type="compositionally biased region" description="Polar residues" evidence="1">
    <location>
        <begin position="121"/>
        <end position="133"/>
    </location>
</feature>
<reference evidence="3" key="2">
    <citation type="submission" date="2020-05" db="UniProtKB">
        <authorList>
            <consortium name="EnsemblMetazoa"/>
        </authorList>
    </citation>
    <scope>IDENTIFICATION</scope>
    <source>
        <strain evidence="3">IAEA</strain>
    </source>
</reference>
<sequence>MILIVLNKNPKLETLLKHKHFIDSNITNEYDHITSGELQTMEVKTNRQLRMHELIVDHSSEAALIVMRMPRKLRKRFSSGGKKSPISCLPSLCFVKATASISACHSLCSHVPPSTSSSGSQMDLANSSPSPTVISEEKQV</sequence>
<organism evidence="3 4">
    <name type="scientific">Glossina brevipalpis</name>
    <dbReference type="NCBI Taxonomy" id="37001"/>
    <lineage>
        <taxon>Eukaryota</taxon>
        <taxon>Metazoa</taxon>
        <taxon>Ecdysozoa</taxon>
        <taxon>Arthropoda</taxon>
        <taxon>Hexapoda</taxon>
        <taxon>Insecta</taxon>
        <taxon>Pterygota</taxon>
        <taxon>Neoptera</taxon>
        <taxon>Endopterygota</taxon>
        <taxon>Diptera</taxon>
        <taxon>Brachycera</taxon>
        <taxon>Muscomorpha</taxon>
        <taxon>Hippoboscoidea</taxon>
        <taxon>Glossinidae</taxon>
        <taxon>Glossina</taxon>
    </lineage>
</organism>
<dbReference type="Pfam" id="PF03522">
    <property type="entry name" value="SLC12"/>
    <property type="match status" value="1"/>
</dbReference>
<protein>
    <recommendedName>
        <fullName evidence="2">SLC12A transporter C-terminal domain-containing protein</fullName>
    </recommendedName>
</protein>
<name>A0A1A9WNK8_9MUSC</name>
<dbReference type="STRING" id="37001.A0A1A9WNK8"/>
<dbReference type="Proteomes" id="UP000091820">
    <property type="component" value="Unassembled WGS sequence"/>
</dbReference>
<dbReference type="GO" id="GO:0022857">
    <property type="term" value="F:transmembrane transporter activity"/>
    <property type="evidence" value="ECO:0007669"/>
    <property type="project" value="InterPro"/>
</dbReference>
<dbReference type="VEuPathDB" id="VectorBase:GBRI026233"/>
<evidence type="ECO:0000313" key="3">
    <source>
        <dbReference type="EnsemblMetazoa" id="GBRI026233-PA"/>
    </source>
</evidence>
<keyword evidence="4" id="KW-1185">Reference proteome</keyword>
<dbReference type="EnsemblMetazoa" id="GBRI026233-RA">
    <property type="protein sequence ID" value="GBRI026233-PA"/>
    <property type="gene ID" value="GBRI026233"/>
</dbReference>
<evidence type="ECO:0000256" key="1">
    <source>
        <dbReference type="SAM" id="MobiDB-lite"/>
    </source>
</evidence>
<feature type="region of interest" description="Disordered" evidence="1">
    <location>
        <begin position="115"/>
        <end position="140"/>
    </location>
</feature>